<feature type="domain" description="4Fe-4S ferredoxin-type" evidence="1">
    <location>
        <begin position="246"/>
        <end position="276"/>
    </location>
</feature>
<dbReference type="PANTHER" id="PTHR42827:SF1">
    <property type="entry name" value="IRON-SULFUR CLUSTER-BINDING PROTEIN"/>
    <property type="match status" value="1"/>
</dbReference>
<organism evidence="2 3">
    <name type="scientific">Terrisporobacter glycolicus ATCC 14880 = DSM 1288</name>
    <dbReference type="NCBI Taxonomy" id="1121315"/>
    <lineage>
        <taxon>Bacteria</taxon>
        <taxon>Bacillati</taxon>
        <taxon>Bacillota</taxon>
        <taxon>Clostridia</taxon>
        <taxon>Peptostreptococcales</taxon>
        <taxon>Peptostreptococcaceae</taxon>
        <taxon>Terrisporobacter</taxon>
    </lineage>
</organism>
<keyword evidence="2" id="KW-0560">Oxidoreductase</keyword>
<evidence type="ECO:0000313" key="2">
    <source>
        <dbReference type="EMBL" id="WWD84244.1"/>
    </source>
</evidence>
<dbReference type="SUPFAM" id="SSF54862">
    <property type="entry name" value="4Fe-4S ferredoxins"/>
    <property type="match status" value="1"/>
</dbReference>
<name>A0ABZ2EXP4_9FIRM</name>
<dbReference type="InterPro" id="IPR017896">
    <property type="entry name" value="4Fe4S_Fe-S-bd"/>
</dbReference>
<evidence type="ECO:0000259" key="1">
    <source>
        <dbReference type="PROSITE" id="PS51379"/>
    </source>
</evidence>
<sequence>MISLERIDERDTMFARAHYKKDSTVYKDYYAKNPEKKDIDDSFRTRPELLEEGTTTYNKLNSPIAGSAFAFLRDIKDLCEGEVSPIKIDGDSKTFTKKIKGIASLYGACMIGITKLEKKHIYTHRGRSEEDYGQEVNLDHKFAIAFACEMDLDMVNRAPMISEVIATSKSYVDVAIIGMVISYYIRSLGYEARNHVDANYLVIPALIAEDAGLGQLGRNAILTNKDYGSRFKLGVVTTNLPLDIDKKIDFGLEDFCKVCKKCALTCPTQSLSRENKINKDNKYNWTVDVETCYEKWRYLGTDCGMCISVCPFSQNLESIKKYSSFKKNGVAIQDVLDEYKRKFGTRVFVPGNPPWLR</sequence>
<dbReference type="Proteomes" id="UP001348492">
    <property type="component" value="Chromosome"/>
</dbReference>
<reference evidence="2 3" key="1">
    <citation type="journal article" date="2023" name="PLoS ONE">
        <title>Genome-based metabolic and phylogenomic analysis of three Terrisporobacter species.</title>
        <authorList>
            <person name="Boer T."/>
            <person name="Bengelsdorf F.R."/>
            <person name="Bomeke M."/>
            <person name="Daniel R."/>
            <person name="Poehlein A."/>
        </authorList>
    </citation>
    <scope>NUCLEOTIDE SEQUENCE [LARGE SCALE GENOMIC DNA]</scope>
    <source>
        <strain evidence="2 3">DSM 1288</strain>
    </source>
</reference>
<accession>A0ABZ2EXP4</accession>
<dbReference type="PANTHER" id="PTHR42827">
    <property type="entry name" value="IRON-SULFUR CLUSTER-BINDING PROTEIN-RELATED"/>
    <property type="match status" value="1"/>
</dbReference>
<dbReference type="RefSeq" id="WP_242827314.1">
    <property type="nucleotide sequence ID" value="NZ_CP117523.1"/>
</dbReference>
<protein>
    <submittedName>
        <fullName evidence="2">Epoxyqueuosine reductase</fullName>
        <ecNumber evidence="2">1.17.99.6</ecNumber>
    </submittedName>
</protein>
<dbReference type="GO" id="GO:0052693">
    <property type="term" value="F:epoxyqueuosine reductase activity"/>
    <property type="evidence" value="ECO:0007669"/>
    <property type="project" value="UniProtKB-EC"/>
</dbReference>
<dbReference type="EMBL" id="CP117523">
    <property type="protein sequence ID" value="WWD84244.1"/>
    <property type="molecule type" value="Genomic_DNA"/>
</dbReference>
<dbReference type="Pfam" id="PF12838">
    <property type="entry name" value="Fer4_7"/>
    <property type="match status" value="1"/>
</dbReference>
<dbReference type="EC" id="1.17.99.6" evidence="2"/>
<gene>
    <name evidence="2" type="primary">queG_1</name>
    <name evidence="2" type="ORF">TEGL_26740</name>
</gene>
<dbReference type="PROSITE" id="PS51379">
    <property type="entry name" value="4FE4S_FER_2"/>
    <property type="match status" value="1"/>
</dbReference>
<proteinExistence type="predicted"/>
<dbReference type="Gene3D" id="3.30.70.20">
    <property type="match status" value="1"/>
</dbReference>
<evidence type="ECO:0000313" key="3">
    <source>
        <dbReference type="Proteomes" id="UP001348492"/>
    </source>
</evidence>
<keyword evidence="3" id="KW-1185">Reference proteome</keyword>